<gene>
    <name evidence="1" type="ORF">AL544_002970</name>
</gene>
<dbReference type="PANTHER" id="PTHR35802:SF1">
    <property type="entry name" value="PROTEASE SYNTHASE AND SPORULATION PROTEIN PAI 2"/>
    <property type="match status" value="1"/>
</dbReference>
<dbReference type="PANTHER" id="PTHR35802">
    <property type="entry name" value="PROTEASE SYNTHASE AND SPORULATION PROTEIN PAI 2"/>
    <property type="match status" value="1"/>
</dbReference>
<dbReference type="InterPro" id="IPR007396">
    <property type="entry name" value="TR_PAI2-type"/>
</dbReference>
<dbReference type="Gene3D" id="2.30.110.10">
    <property type="entry name" value="Electron Transport, Fmn-binding Protein, Chain A"/>
    <property type="match status" value="1"/>
</dbReference>
<sequence>MRCQPLRRALAFKERNLYIPGKFKQEKIEELVGLIREYPFATIITLSESGIDTNHLPLCLMELDGELYLKGHIAKANSLWKTTEPQSEAVVIFNGPNTYISPNNYPTKKENGKAVPTWNYVVVHVKGKIRFIHDPQWIVGVLDRLTSEHEREQVVPWSMSDAPESYIQNMLSAVVGIEIAIDSLSGKWKLSQNQSEINQKGVVDGLSSKSDTNSQTIASMMCANLQQEC</sequence>
<dbReference type="Pfam" id="PF04299">
    <property type="entry name" value="FMN_bind_2"/>
    <property type="match status" value="1"/>
</dbReference>
<dbReference type="EMBL" id="LOSJ02000001">
    <property type="protein sequence ID" value="PNM64679.1"/>
    <property type="molecule type" value="Genomic_DNA"/>
</dbReference>
<dbReference type="OrthoDB" id="9794948at2"/>
<dbReference type="SUPFAM" id="SSF50475">
    <property type="entry name" value="FMN-binding split barrel"/>
    <property type="match status" value="1"/>
</dbReference>
<dbReference type="InterPro" id="IPR012349">
    <property type="entry name" value="Split_barrel_FMN-bd"/>
</dbReference>
<comment type="caution">
    <text evidence="1">The sequence shown here is derived from an EMBL/GenBank/DDBJ whole genome shotgun (WGS) entry which is preliminary data.</text>
</comment>
<proteinExistence type="predicted"/>
<dbReference type="PIRSF" id="PIRSF010372">
    <property type="entry name" value="PaiB"/>
    <property type="match status" value="1"/>
</dbReference>
<evidence type="ECO:0000313" key="1">
    <source>
        <dbReference type="EMBL" id="PNM64679.1"/>
    </source>
</evidence>
<dbReference type="Proteomes" id="UP000053748">
    <property type="component" value="Unassembled WGS sequence"/>
</dbReference>
<dbReference type="STRING" id="674.VM_15490"/>
<keyword evidence="2" id="KW-1185">Reference proteome</keyword>
<name>A0A2J9VLN5_VIBMI</name>
<organism evidence="1 2">
    <name type="scientific">Vibrio mimicus</name>
    <dbReference type="NCBI Taxonomy" id="674"/>
    <lineage>
        <taxon>Bacteria</taxon>
        <taxon>Pseudomonadati</taxon>
        <taxon>Pseudomonadota</taxon>
        <taxon>Gammaproteobacteria</taxon>
        <taxon>Vibrionales</taxon>
        <taxon>Vibrionaceae</taxon>
        <taxon>Vibrio</taxon>
    </lineage>
</organism>
<evidence type="ECO:0000313" key="2">
    <source>
        <dbReference type="Proteomes" id="UP000053748"/>
    </source>
</evidence>
<accession>A0A2J9VLN5</accession>
<dbReference type="AlphaFoldDB" id="A0A2J9VLN5"/>
<protein>
    <submittedName>
        <fullName evidence="1">FMN-binding negative transcriptional regulator</fullName>
    </submittedName>
</protein>
<reference evidence="1" key="1">
    <citation type="submission" date="2017-12" db="EMBL/GenBank/DDBJ databases">
        <title>FDA dAtabase for Regulatory Grade micrObial Sequences (FDA-ARGOS): Supporting development and validation of Infectious Disease Dx tests.</title>
        <authorList>
            <person name="Hoffmann M."/>
            <person name="Allard M."/>
            <person name="Evans P."/>
            <person name="Brown E."/>
            <person name="Tallon L.J."/>
            <person name="Sadzewicz L."/>
            <person name="Sengamalay N."/>
            <person name="Ott S."/>
            <person name="Godinez A."/>
            <person name="Nagaraj S."/>
            <person name="Vavikolanu K."/>
            <person name="Aluvathingal J."/>
            <person name="Nadendla S."/>
            <person name="Hobson J."/>
            <person name="Sichtig H."/>
        </authorList>
    </citation>
    <scope>NUCLEOTIDE SEQUENCE [LARGE SCALE GENOMIC DNA]</scope>
    <source>
        <strain evidence="1">FDAARGOS_113</strain>
    </source>
</reference>